<sequence>MGHETRGKRGATRVVEGWRKTNLRTRSEKWRRRMPERRRGQKGRFAPTPMHRVSPGRSRAQVLRQLRCRSQPRRLGSGYKDAAFPVAAVKRQRGCDRPRSGRQSRRSVLYRQIAKSLLTVPDRRLC</sequence>
<dbReference type="Proteomes" id="UP000032748">
    <property type="component" value="Chromosome"/>
</dbReference>
<feature type="region of interest" description="Disordered" evidence="1">
    <location>
        <begin position="1"/>
        <end position="60"/>
    </location>
</feature>
<dbReference type="AlphaFoldDB" id="A0A0D5Y0Z8"/>
<proteinExistence type="predicted"/>
<dbReference type="KEGG" id="pcz:PCL1606_31830"/>
<gene>
    <name evidence="2" type="ORF">PCL1606_31830</name>
</gene>
<feature type="compositionally biased region" description="Basic residues" evidence="1">
    <location>
        <begin position="29"/>
        <end position="42"/>
    </location>
</feature>
<dbReference type="EMBL" id="CP011110">
    <property type="protein sequence ID" value="AKA24634.1"/>
    <property type="molecule type" value="Genomic_DNA"/>
</dbReference>
<name>A0A0D5Y0Z8_9PSED</name>
<evidence type="ECO:0000313" key="2">
    <source>
        <dbReference type="EMBL" id="AKA24634.1"/>
    </source>
</evidence>
<reference evidence="2 3" key="1">
    <citation type="journal article" date="2015" name="Mol. Plant Microbe Interact.">
        <title>Comparative Genomic Analysis of Pseudomonas chlororaphis PCL1606 Reveals New Insight into Antifungal Compounds Involved in Biocontrol.</title>
        <authorList>
            <person name="Calderon C.E."/>
            <person name="Ramos C."/>
            <person name="de Vicente A."/>
            <person name="Cazorla F.M."/>
        </authorList>
    </citation>
    <scope>NUCLEOTIDE SEQUENCE [LARGE SCALE GENOMIC DNA]</scope>
    <source>
        <strain evidence="2 3">PCL1606</strain>
    </source>
</reference>
<evidence type="ECO:0000313" key="3">
    <source>
        <dbReference type="Proteomes" id="UP000032748"/>
    </source>
</evidence>
<organism evidence="2 3">
    <name type="scientific">Pseudomonas chlororaphis</name>
    <dbReference type="NCBI Taxonomy" id="587753"/>
    <lineage>
        <taxon>Bacteria</taxon>
        <taxon>Pseudomonadati</taxon>
        <taxon>Pseudomonadota</taxon>
        <taxon>Gammaproteobacteria</taxon>
        <taxon>Pseudomonadales</taxon>
        <taxon>Pseudomonadaceae</taxon>
        <taxon>Pseudomonas</taxon>
    </lineage>
</organism>
<dbReference type="PATRIC" id="fig|587753.10.peg.3176"/>
<accession>A0A0D5Y0Z8</accession>
<protein>
    <submittedName>
        <fullName evidence="2">Uncharacterized protein</fullName>
    </submittedName>
</protein>
<evidence type="ECO:0000256" key="1">
    <source>
        <dbReference type="SAM" id="MobiDB-lite"/>
    </source>
</evidence>